<keyword evidence="1" id="KW-1133">Transmembrane helix</keyword>
<keyword evidence="1" id="KW-0472">Membrane</keyword>
<keyword evidence="1" id="KW-0812">Transmembrane</keyword>
<dbReference type="OrthoDB" id="5826678at2759"/>
<gene>
    <name evidence="2" type="ORF">CGOC_LOCUS12184</name>
</gene>
<feature type="transmembrane region" description="Helical" evidence="1">
    <location>
        <begin position="38"/>
        <end position="60"/>
    </location>
</feature>
<evidence type="ECO:0000313" key="2">
    <source>
        <dbReference type="EMBL" id="VDN32701.1"/>
    </source>
</evidence>
<proteinExistence type="predicted"/>
<evidence type="ECO:0000256" key="1">
    <source>
        <dbReference type="SAM" id="Phobius"/>
    </source>
</evidence>
<evidence type="ECO:0000313" key="3">
    <source>
        <dbReference type="Proteomes" id="UP000271889"/>
    </source>
</evidence>
<protein>
    <submittedName>
        <fullName evidence="2">Uncharacterized protein</fullName>
    </submittedName>
</protein>
<dbReference type="Proteomes" id="UP000271889">
    <property type="component" value="Unassembled WGS sequence"/>
</dbReference>
<dbReference type="EMBL" id="UYRV01121249">
    <property type="protein sequence ID" value="VDN32701.1"/>
    <property type="molecule type" value="Genomic_DNA"/>
</dbReference>
<reference evidence="2 3" key="1">
    <citation type="submission" date="2018-11" db="EMBL/GenBank/DDBJ databases">
        <authorList>
            <consortium name="Pathogen Informatics"/>
        </authorList>
    </citation>
    <scope>NUCLEOTIDE SEQUENCE [LARGE SCALE GENOMIC DNA]</scope>
</reference>
<organism evidence="2 3">
    <name type="scientific">Cylicostephanus goldi</name>
    <name type="common">Nematode worm</name>
    <dbReference type="NCBI Taxonomy" id="71465"/>
    <lineage>
        <taxon>Eukaryota</taxon>
        <taxon>Metazoa</taxon>
        <taxon>Ecdysozoa</taxon>
        <taxon>Nematoda</taxon>
        <taxon>Chromadorea</taxon>
        <taxon>Rhabditida</taxon>
        <taxon>Rhabditina</taxon>
        <taxon>Rhabditomorpha</taxon>
        <taxon>Strongyloidea</taxon>
        <taxon>Strongylidae</taxon>
        <taxon>Cylicostephanus</taxon>
    </lineage>
</organism>
<accession>A0A3P7NQ85</accession>
<name>A0A3P7NQ85_CYLGO</name>
<keyword evidence="3" id="KW-1185">Reference proteome</keyword>
<dbReference type="AlphaFoldDB" id="A0A3P7NQ85"/>
<sequence length="143" mass="16510">MKYVRNTSRDPKAKGPKAQLGDTPFTFMTRRIGHAYEVYPLIFLAGFWFVIFCATAYYSFTKIEIWLDRSEQALLQRCSCFDLNPSHHGIGSDLGIPTTSKELLHPEPASFRFDRKGVTRQRCELMEILQDEMLEAAKKRGTR</sequence>